<evidence type="ECO:0000259" key="2">
    <source>
        <dbReference type="Pfam" id="PF20789"/>
    </source>
</evidence>
<dbReference type="Pfam" id="PF13622">
    <property type="entry name" value="4HBT_3"/>
    <property type="match status" value="1"/>
</dbReference>
<dbReference type="EMBL" id="JANRHA010000003">
    <property type="protein sequence ID" value="MDG3014370.1"/>
    <property type="molecule type" value="Genomic_DNA"/>
</dbReference>
<feature type="domain" description="Acyl-CoA thioesterase-like C-terminal" evidence="2">
    <location>
        <begin position="157"/>
        <end position="257"/>
    </location>
</feature>
<proteinExistence type="predicted"/>
<accession>A0A9X4LXV5</accession>
<dbReference type="AlphaFoldDB" id="A0A9X4LXV5"/>
<feature type="domain" description="Acyl-CoA thioesterase-like N-terminal HotDog" evidence="1">
    <location>
        <begin position="27"/>
        <end position="108"/>
    </location>
</feature>
<dbReference type="InterPro" id="IPR042171">
    <property type="entry name" value="Acyl-CoA_hotdog"/>
</dbReference>
<dbReference type="InterPro" id="IPR029069">
    <property type="entry name" value="HotDog_dom_sf"/>
</dbReference>
<reference evidence="3" key="1">
    <citation type="submission" date="2022-08" db="EMBL/GenBank/DDBJ databases">
        <title>Genome analysis of Corynebacteriales strain.</title>
        <authorList>
            <person name="Lee S.D."/>
        </authorList>
    </citation>
    <scope>NUCLEOTIDE SEQUENCE</scope>
    <source>
        <strain evidence="3">D3-21</strain>
    </source>
</reference>
<name>A0A9X4LXV5_9ACTN</name>
<dbReference type="RefSeq" id="WP_277832347.1">
    <property type="nucleotide sequence ID" value="NZ_JAAIVF010000002.1"/>
</dbReference>
<protein>
    <submittedName>
        <fullName evidence="3">Thioesterase family protein</fullName>
    </submittedName>
</protein>
<organism evidence="3 4">
    <name type="scientific">Speluncibacter jeojiensis</name>
    <dbReference type="NCBI Taxonomy" id="2710754"/>
    <lineage>
        <taxon>Bacteria</taxon>
        <taxon>Bacillati</taxon>
        <taxon>Actinomycetota</taxon>
        <taxon>Actinomycetes</taxon>
        <taxon>Mycobacteriales</taxon>
        <taxon>Speluncibacteraceae</taxon>
        <taxon>Speluncibacter</taxon>
    </lineage>
</organism>
<dbReference type="Proteomes" id="UP001152755">
    <property type="component" value="Unassembled WGS sequence"/>
</dbReference>
<dbReference type="InterPro" id="IPR049450">
    <property type="entry name" value="ACOT8-like_C"/>
</dbReference>
<keyword evidence="4" id="KW-1185">Reference proteome</keyword>
<dbReference type="Pfam" id="PF20789">
    <property type="entry name" value="4HBT_3C"/>
    <property type="match status" value="1"/>
</dbReference>
<evidence type="ECO:0000313" key="4">
    <source>
        <dbReference type="Proteomes" id="UP001152755"/>
    </source>
</evidence>
<dbReference type="InterPro" id="IPR049449">
    <property type="entry name" value="TesB_ACOT8-like_N"/>
</dbReference>
<sequence length="281" mass="29772">MSTTGAVPTAFFSRAGDVFTPLRPATSNWSPDMIHGASVCGLLARALEAAGGGENFIPTRLTVDMFRPARTSPLTTSTTTVRDGNRIRVVDAEAIQNGETVARASAVFLHRSAPPPGEMWTREEHPVPPSVDLAPPSDHPTAPWFGSDGHPDGWSNSLAGHQGASRKRMWTHQLGVVEGEAPSPFARAAMIGDATSLLTNWGSCGVGYINADLTLTLCRVPEGPELGLEADNHVSADGISVGTATMYDRHGSLGTCVVTALSNVQRQIDFTDEAHTPHAMR</sequence>
<evidence type="ECO:0000313" key="3">
    <source>
        <dbReference type="EMBL" id="MDG3014370.1"/>
    </source>
</evidence>
<evidence type="ECO:0000259" key="1">
    <source>
        <dbReference type="Pfam" id="PF13622"/>
    </source>
</evidence>
<dbReference type="Gene3D" id="2.40.160.210">
    <property type="entry name" value="Acyl-CoA thioesterase, double hotdog domain"/>
    <property type="match status" value="1"/>
</dbReference>
<comment type="caution">
    <text evidence="3">The sequence shown here is derived from an EMBL/GenBank/DDBJ whole genome shotgun (WGS) entry which is preliminary data.</text>
</comment>
<dbReference type="SUPFAM" id="SSF54637">
    <property type="entry name" value="Thioesterase/thiol ester dehydrase-isomerase"/>
    <property type="match status" value="1"/>
</dbReference>
<gene>
    <name evidence="3" type="ORF">NVS88_07340</name>
</gene>